<proteinExistence type="predicted"/>
<sequence>ILRRICPSVCPGEHQCLRSANAGTHTQSQSVLDQPQCCGDGIGFRSMEKSRKRSAMRPPQPAHDLPAEPPPPPVTDTADASTRLFTMVGLREEGGERYNVTLSKDDNNKGGRMEKCLFSSTRMFELNMDRWNDISVLKTLTVQEITPLTHLLTGFIST</sequence>
<evidence type="ECO:0000313" key="2">
    <source>
        <dbReference type="Ensembl" id="ENSOTSP00005134721.1"/>
    </source>
</evidence>
<reference evidence="2" key="3">
    <citation type="submission" date="2025-09" db="UniProtKB">
        <authorList>
            <consortium name="Ensembl"/>
        </authorList>
    </citation>
    <scope>IDENTIFICATION</scope>
</reference>
<accession>A0AAZ3R0I9</accession>
<dbReference type="Proteomes" id="UP000694402">
    <property type="component" value="Unassembled WGS sequence"/>
</dbReference>
<keyword evidence="3" id="KW-1185">Reference proteome</keyword>
<protein>
    <submittedName>
        <fullName evidence="2">Uncharacterized protein</fullName>
    </submittedName>
</protein>
<dbReference type="AlphaFoldDB" id="A0AAZ3R0I9"/>
<reference evidence="3" key="1">
    <citation type="journal article" date="2018" name="PLoS ONE">
        <title>Chinook salmon (Oncorhynchus tshawytscha) genome and transcriptome.</title>
        <authorList>
            <person name="Christensen K.A."/>
            <person name="Leong J.S."/>
            <person name="Sakhrani D."/>
            <person name="Biagi C.A."/>
            <person name="Minkley D.R."/>
            <person name="Withler R.E."/>
            <person name="Rondeau E.B."/>
            <person name="Koop B.F."/>
            <person name="Devlin R.H."/>
        </authorList>
    </citation>
    <scope>NUCLEOTIDE SEQUENCE [LARGE SCALE GENOMIC DNA]</scope>
</reference>
<organism evidence="2 3">
    <name type="scientific">Oncorhynchus tshawytscha</name>
    <name type="common">Chinook salmon</name>
    <name type="synonym">Salmo tshawytscha</name>
    <dbReference type="NCBI Taxonomy" id="74940"/>
    <lineage>
        <taxon>Eukaryota</taxon>
        <taxon>Metazoa</taxon>
        <taxon>Chordata</taxon>
        <taxon>Craniata</taxon>
        <taxon>Vertebrata</taxon>
        <taxon>Euteleostomi</taxon>
        <taxon>Actinopterygii</taxon>
        <taxon>Neopterygii</taxon>
        <taxon>Teleostei</taxon>
        <taxon>Protacanthopterygii</taxon>
        <taxon>Salmoniformes</taxon>
        <taxon>Salmonidae</taxon>
        <taxon>Salmoninae</taxon>
        <taxon>Oncorhynchus</taxon>
    </lineage>
</organism>
<dbReference type="Ensembl" id="ENSOTST00005153030.1">
    <property type="protein sequence ID" value="ENSOTSP00005134721.1"/>
    <property type="gene ID" value="ENSOTSG00005050637.1"/>
</dbReference>
<reference evidence="2" key="2">
    <citation type="submission" date="2025-08" db="UniProtKB">
        <authorList>
            <consortium name="Ensembl"/>
        </authorList>
    </citation>
    <scope>IDENTIFICATION</scope>
</reference>
<feature type="region of interest" description="Disordered" evidence="1">
    <location>
        <begin position="48"/>
        <end position="78"/>
    </location>
</feature>
<evidence type="ECO:0000313" key="3">
    <source>
        <dbReference type="Proteomes" id="UP000694402"/>
    </source>
</evidence>
<name>A0AAZ3R0I9_ONCTS</name>
<evidence type="ECO:0000256" key="1">
    <source>
        <dbReference type="SAM" id="MobiDB-lite"/>
    </source>
</evidence>